<accession>A0ACC2WWG2</accession>
<reference evidence="1" key="1">
    <citation type="submission" date="2023-04" db="EMBL/GenBank/DDBJ databases">
        <title>Draft Genome sequencing of Naganishia species isolated from polar environments using Oxford Nanopore Technology.</title>
        <authorList>
            <person name="Leo P."/>
            <person name="Venkateswaran K."/>
        </authorList>
    </citation>
    <scope>NUCLEOTIDE SEQUENCE</scope>
    <source>
        <strain evidence="1">MNA-CCFEE 5262</strain>
    </source>
</reference>
<name>A0ACC2WWG2_9TREE</name>
<protein>
    <submittedName>
        <fullName evidence="1">Uncharacterized protein</fullName>
    </submittedName>
</protein>
<evidence type="ECO:0000313" key="2">
    <source>
        <dbReference type="Proteomes" id="UP001230649"/>
    </source>
</evidence>
<sequence>MPDKQRANVSSPPDPKSPMGGPDKKGGMTASDMSEIKRLMVDATLFTSDFKAPKNVIVLCHGLYGFSTATPIPLFPSLKLHYWHAVLDVLRDTLGCKVMVVGVKGTGSIEERANQMHQYLEQNLPKGTGVNFVAHSMGGLDCRYVITHLKPTTYKPLSLTMIGTPNRGSPFMDWCAANIGVGSSSMAKAKAAARAAAKSRLPPYSLKSPLLARPHAMAEKLKEDLQNQADQNSSIFGIPSLFGSSITNYLLGLLDSPAYGNLTTHYLNEHFNPLTPDDPSVKYMSVAGRINKLSVLHPLWFPKLILDAAAERGYAEEEGKSGKDYEGNDGLVSVSSAKWGEWLGVVDNCHHWDLRGEGGLLPQGGTFDSKPEGRPDPSAPGGWDWNAVARAAEGEGATAGIAKIENLRKTAEVVSNSIKDLGGKSTQVVKSSLSKTLPDTPANWDLAQVGQVVDWVADLLPGSSQAASEKTVGSRQMADAANEKAREEKREEDRRDGTEDRRDDLRERLASVQQTPGPASMRQTQSYGPREKSSQEKRKSQRFDLGSFYGGLMVKLSEEGL</sequence>
<evidence type="ECO:0000313" key="1">
    <source>
        <dbReference type="EMBL" id="KAJ9115655.1"/>
    </source>
</evidence>
<organism evidence="1 2">
    <name type="scientific">Naganishia adeliensis</name>
    <dbReference type="NCBI Taxonomy" id="92952"/>
    <lineage>
        <taxon>Eukaryota</taxon>
        <taxon>Fungi</taxon>
        <taxon>Dikarya</taxon>
        <taxon>Basidiomycota</taxon>
        <taxon>Agaricomycotina</taxon>
        <taxon>Tremellomycetes</taxon>
        <taxon>Filobasidiales</taxon>
        <taxon>Filobasidiaceae</taxon>
        <taxon>Naganishia</taxon>
    </lineage>
</organism>
<dbReference type="Proteomes" id="UP001230649">
    <property type="component" value="Unassembled WGS sequence"/>
</dbReference>
<gene>
    <name evidence="1" type="ORF">QFC20_000982</name>
</gene>
<comment type="caution">
    <text evidence="1">The sequence shown here is derived from an EMBL/GenBank/DDBJ whole genome shotgun (WGS) entry which is preliminary data.</text>
</comment>
<dbReference type="EMBL" id="JASBWS010000005">
    <property type="protein sequence ID" value="KAJ9115655.1"/>
    <property type="molecule type" value="Genomic_DNA"/>
</dbReference>
<proteinExistence type="predicted"/>
<keyword evidence="2" id="KW-1185">Reference proteome</keyword>